<dbReference type="Pfam" id="PF04422">
    <property type="entry name" value="FrhB_FdhB_N"/>
    <property type="match status" value="1"/>
</dbReference>
<evidence type="ECO:0000256" key="8">
    <source>
        <dbReference type="SAM" id="MobiDB-lite"/>
    </source>
</evidence>
<keyword evidence="11" id="KW-1185">Reference proteome</keyword>
<feature type="compositionally biased region" description="Low complexity" evidence="8">
    <location>
        <begin position="625"/>
        <end position="640"/>
    </location>
</feature>
<evidence type="ECO:0000256" key="4">
    <source>
        <dbReference type="ARBA" id="ARBA00022723"/>
    </source>
</evidence>
<dbReference type="Gene3D" id="3.30.70.20">
    <property type="match status" value="1"/>
</dbReference>
<dbReference type="Pfam" id="PF03460">
    <property type="entry name" value="NIR_SIR_ferr"/>
    <property type="match status" value="2"/>
</dbReference>
<evidence type="ECO:0000256" key="5">
    <source>
        <dbReference type="ARBA" id="ARBA00023002"/>
    </source>
</evidence>
<dbReference type="RefSeq" id="WP_390205467.1">
    <property type="nucleotide sequence ID" value="NZ_JBHSZC010000001.1"/>
</dbReference>
<dbReference type="InterPro" id="IPR051329">
    <property type="entry name" value="NIR_SIR_4Fe-4S"/>
</dbReference>
<evidence type="ECO:0000256" key="1">
    <source>
        <dbReference type="ARBA" id="ARBA00010429"/>
    </source>
</evidence>
<evidence type="ECO:0000256" key="6">
    <source>
        <dbReference type="ARBA" id="ARBA00023004"/>
    </source>
</evidence>
<keyword evidence="7" id="KW-0411">Iron-sulfur</keyword>
<dbReference type="InterPro" id="IPR005117">
    <property type="entry name" value="NiRdtase/SiRdtase_haem-b_fer"/>
</dbReference>
<dbReference type="PANTHER" id="PTHR32439">
    <property type="entry name" value="FERREDOXIN--NITRITE REDUCTASE, CHLOROPLASTIC"/>
    <property type="match status" value="1"/>
</dbReference>
<sequence>MNTVERWKQEKHPLDVIDDVREYAAGELTFDEIEARAGKGEWERLKWAGLYTHGPHEDYFMLRTKVPGGYLTPEQAEVIGTVAEEFATAPDEFGGHEQNELWGDAFLDITTRQDIQMHWIEIEDIPEIWERYEAVGLTTVQGCGDGARNVLGCPTAGLDDHECFDAQPVVEAVSEYFTGNREYANLPRKFKMTITGCREDCAQSQINDVGLTPAKKQIDGEWYYGFHARVGGGLSDGPRMASRLDVFIPPEDTIEFCRAVAQAFKELGDRHNRGVCRMRYLVEQLGPDAFEDAIRERCSVSLRETGVDLTDGYTGDHVGVHEQTQDGLSYVGFNVIAGRMGGDEFVEAARAAKRYGTDEASVRLATDQNFLITHVPDDSVDDLVSEPFAADYQPDPDPFARGAVGCTGSEFCNYGIIETKKRVKRWARVLDERIETPDDLAVVRMHMSGCSASCAQPQIADIGFRGETVKLDESDESSNEEGDTIVEGMDFGLGGSLGGDNAFLDWVETAVPAGAVIPALEQLFSAYAEERTNGERFYEWCRRVDNDQLRSVMQRADATVSGVWHMATDRTPSESSKADQSQPLPSVPAVEDTEDVHVPPVNTPVSGDRATEDDHSVKPITYHQAPHSSSPSHSSSLSHASTTECCAGGCTCTCTGDSPDAESNHARSTSEPVADGGTVPTNVSPDGALENIEFTPPVENTSQDVDDGSPAERVGVPDGTTLDTPNYSVRSEMNDIETPDEKTWFMELDEAVVQADRCIQCGTCVAACPSDSIGIGDDGLPKLVKMCTGCSLCWDFCPRGGLRYERQWKITGGEDNVKGAGDPITEFSAKVDDAWRENAQDGGVVTNVLIHLLEAGEIDGALIATESDAEPWKAESFLATTPDELIENAGSFYNQTMALGNLNVKQWEDKLPDKSWDELSLALVGTPCEIEGIRALQDFEWDYQSQNAGVRAIDYTIALMCTKNFNYYKLIGEQLSEQRSISPDEIGKLDVLHGKMMAYNQEGEMILEEDVEQFHDAALKGCDECADFSGFCADLTVGSVGSSEEYSSVIIRTEQGMKAWEITKDDLDFHDLEDRSAIGKLQGWDKKKAFDSLERPFDPDAPRFIDYTDHAEQYDTELNPHDAAH</sequence>
<feature type="compositionally biased region" description="Polar residues" evidence="8">
    <location>
        <begin position="573"/>
        <end position="584"/>
    </location>
</feature>
<dbReference type="PANTHER" id="PTHR32439:SF0">
    <property type="entry name" value="FERREDOXIN--NITRITE REDUCTASE, CHLOROPLASTIC"/>
    <property type="match status" value="1"/>
</dbReference>
<feature type="region of interest" description="Disordered" evidence="8">
    <location>
        <begin position="658"/>
        <end position="725"/>
    </location>
</feature>
<evidence type="ECO:0000259" key="9">
    <source>
        <dbReference type="PROSITE" id="PS51379"/>
    </source>
</evidence>
<organism evidence="10 11">
    <name type="scientific">Halocatena marina</name>
    <dbReference type="NCBI Taxonomy" id="2934937"/>
    <lineage>
        <taxon>Archaea</taxon>
        <taxon>Methanobacteriati</taxon>
        <taxon>Methanobacteriota</taxon>
        <taxon>Stenosarchaea group</taxon>
        <taxon>Halobacteria</taxon>
        <taxon>Halobacteriales</taxon>
        <taxon>Natronomonadaceae</taxon>
        <taxon>Halocatena</taxon>
    </lineage>
</organism>
<feature type="region of interest" description="Disordered" evidence="8">
    <location>
        <begin position="569"/>
        <end position="613"/>
    </location>
</feature>
<dbReference type="InterPro" id="IPR017896">
    <property type="entry name" value="4Fe4S_Fe-S-bd"/>
</dbReference>
<keyword evidence="3" id="KW-0349">Heme</keyword>
<dbReference type="EMBL" id="JBHTAX010000001">
    <property type="protein sequence ID" value="MFC7190155.1"/>
    <property type="molecule type" value="Genomic_DNA"/>
</dbReference>
<evidence type="ECO:0000256" key="2">
    <source>
        <dbReference type="ARBA" id="ARBA00022485"/>
    </source>
</evidence>
<protein>
    <submittedName>
        <fullName evidence="10">Coenzyme F420 hydrogenase/dehydrogenase, beta subunit C-terminal domain</fullName>
    </submittedName>
</protein>
<reference evidence="10 11" key="1">
    <citation type="journal article" date="2019" name="Int. J. Syst. Evol. Microbiol.">
        <title>The Global Catalogue of Microorganisms (GCM) 10K type strain sequencing project: providing services to taxonomists for standard genome sequencing and annotation.</title>
        <authorList>
            <consortium name="The Broad Institute Genomics Platform"/>
            <consortium name="The Broad Institute Genome Sequencing Center for Infectious Disease"/>
            <person name="Wu L."/>
            <person name="Ma J."/>
        </authorList>
    </citation>
    <scope>NUCLEOTIDE SEQUENCE [LARGE SCALE GENOMIC DNA]</scope>
    <source>
        <strain evidence="10 11">RDMS1</strain>
    </source>
</reference>
<dbReference type="SUPFAM" id="SSF56014">
    <property type="entry name" value="Nitrite and sulphite reductase 4Fe-4S domain-like"/>
    <property type="match status" value="2"/>
</dbReference>
<dbReference type="Gene3D" id="3.30.413.10">
    <property type="entry name" value="Sulfite Reductase Hemoprotein, domain 1"/>
    <property type="match status" value="2"/>
</dbReference>
<dbReference type="PROSITE" id="PS00198">
    <property type="entry name" value="4FE4S_FER_1"/>
    <property type="match status" value="2"/>
</dbReference>
<dbReference type="PROSITE" id="PS00365">
    <property type="entry name" value="NIR_SIR"/>
    <property type="match status" value="2"/>
</dbReference>
<dbReference type="SUPFAM" id="SSF54862">
    <property type="entry name" value="4Fe-4S ferredoxins"/>
    <property type="match status" value="1"/>
</dbReference>
<dbReference type="InterPro" id="IPR007516">
    <property type="entry name" value="Co_F420_Hydgase/DH_bsu_N"/>
</dbReference>
<evidence type="ECO:0000256" key="7">
    <source>
        <dbReference type="ARBA" id="ARBA00023014"/>
    </source>
</evidence>
<dbReference type="Pfam" id="PF04432">
    <property type="entry name" value="FrhB_FdhB_C"/>
    <property type="match status" value="1"/>
</dbReference>
<comment type="similarity">
    <text evidence="1">Belongs to the nitrite and sulfite reductase 4Fe-4S domain family.</text>
</comment>
<feature type="region of interest" description="Disordered" evidence="8">
    <location>
        <begin position="621"/>
        <end position="640"/>
    </location>
</feature>
<keyword evidence="4" id="KW-0479">Metal-binding</keyword>
<keyword evidence="2" id="KW-0004">4Fe-4S</keyword>
<dbReference type="InterPro" id="IPR007525">
    <property type="entry name" value="FrhB_FdhB_C"/>
</dbReference>
<dbReference type="PROSITE" id="PS51379">
    <property type="entry name" value="4FE4S_FER_2"/>
    <property type="match status" value="2"/>
</dbReference>
<proteinExistence type="inferred from homology"/>
<dbReference type="Gene3D" id="3.90.480.20">
    <property type="match status" value="1"/>
</dbReference>
<dbReference type="InterPro" id="IPR006066">
    <property type="entry name" value="NO2/SO3_Rdtase_FeS/sirohaem_BS"/>
</dbReference>
<dbReference type="GO" id="GO:0046872">
    <property type="term" value="F:metal ion binding"/>
    <property type="evidence" value="ECO:0007669"/>
    <property type="project" value="UniProtKB-KW"/>
</dbReference>
<feature type="domain" description="4Fe-4S ferredoxin-type" evidence="9">
    <location>
        <begin position="749"/>
        <end position="778"/>
    </location>
</feature>
<name>A0ABD5YUI2_9EURY</name>
<accession>A0ABD5YUI2</accession>
<dbReference type="Pfam" id="PF01077">
    <property type="entry name" value="NIR_SIR"/>
    <property type="match status" value="2"/>
</dbReference>
<dbReference type="Proteomes" id="UP001596417">
    <property type="component" value="Unassembled WGS sequence"/>
</dbReference>
<dbReference type="InterPro" id="IPR006067">
    <property type="entry name" value="NO2/SO3_Rdtase_4Fe4S_dom"/>
</dbReference>
<dbReference type="InterPro" id="IPR036136">
    <property type="entry name" value="Nit/Sulf_reduc_fer-like_dom_sf"/>
</dbReference>
<dbReference type="AlphaFoldDB" id="A0ABD5YUI2"/>
<evidence type="ECO:0000313" key="10">
    <source>
        <dbReference type="EMBL" id="MFC7190155.1"/>
    </source>
</evidence>
<evidence type="ECO:0000313" key="11">
    <source>
        <dbReference type="Proteomes" id="UP001596417"/>
    </source>
</evidence>
<evidence type="ECO:0000256" key="3">
    <source>
        <dbReference type="ARBA" id="ARBA00022617"/>
    </source>
</evidence>
<dbReference type="InterPro" id="IPR017900">
    <property type="entry name" value="4Fe4S_Fe_S_CS"/>
</dbReference>
<dbReference type="GO" id="GO:0016491">
    <property type="term" value="F:oxidoreductase activity"/>
    <property type="evidence" value="ECO:0007669"/>
    <property type="project" value="UniProtKB-KW"/>
</dbReference>
<feature type="domain" description="4Fe-4S ferredoxin-type" evidence="9">
    <location>
        <begin position="779"/>
        <end position="807"/>
    </location>
</feature>
<comment type="caution">
    <text evidence="10">The sequence shown here is derived from an EMBL/GenBank/DDBJ whole genome shotgun (WGS) entry which is preliminary data.</text>
</comment>
<dbReference type="SUPFAM" id="SSF55124">
    <property type="entry name" value="Nitrite/Sulfite reductase N-terminal domain-like"/>
    <property type="match status" value="2"/>
</dbReference>
<keyword evidence="6" id="KW-0408">Iron</keyword>
<dbReference type="PRINTS" id="PR00397">
    <property type="entry name" value="SIROHAEM"/>
</dbReference>
<dbReference type="InterPro" id="IPR045854">
    <property type="entry name" value="NO2/SO3_Rdtase_4Fe4S_sf"/>
</dbReference>
<dbReference type="Pfam" id="PF14697">
    <property type="entry name" value="Fer4_21"/>
    <property type="match status" value="1"/>
</dbReference>
<keyword evidence="5" id="KW-0560">Oxidoreductase</keyword>
<gene>
    <name evidence="10" type="ORF">ACFQL7_10015</name>
</gene>
<dbReference type="GO" id="GO:0051539">
    <property type="term" value="F:4 iron, 4 sulfur cluster binding"/>
    <property type="evidence" value="ECO:0007669"/>
    <property type="project" value="UniProtKB-KW"/>
</dbReference>